<feature type="compositionally biased region" description="Basic and acidic residues" evidence="1">
    <location>
        <begin position="125"/>
        <end position="136"/>
    </location>
</feature>
<feature type="compositionally biased region" description="Acidic residues" evidence="1">
    <location>
        <begin position="53"/>
        <end position="64"/>
    </location>
</feature>
<feature type="non-terminal residue" evidence="2">
    <location>
        <position position="1"/>
    </location>
</feature>
<dbReference type="AlphaFoldDB" id="A0A2I1FS95"/>
<evidence type="ECO:0000313" key="2">
    <source>
        <dbReference type="EMBL" id="PKC50081.1"/>
    </source>
</evidence>
<protein>
    <submittedName>
        <fullName evidence="2">Uncharacterized protein</fullName>
    </submittedName>
</protein>
<feature type="non-terminal residue" evidence="2">
    <location>
        <position position="136"/>
    </location>
</feature>
<evidence type="ECO:0000256" key="1">
    <source>
        <dbReference type="SAM" id="MobiDB-lite"/>
    </source>
</evidence>
<accession>A0A2I1FS95</accession>
<reference evidence="2 3" key="1">
    <citation type="submission" date="2017-10" db="EMBL/GenBank/DDBJ databases">
        <title>Extensive intraspecific genome diversity in a model arbuscular mycorrhizal fungus.</title>
        <authorList>
            <person name="Chen E.C.H."/>
            <person name="Morin E."/>
            <person name="Baudet D."/>
            <person name="Noel J."/>
            <person name="Ndikumana S."/>
            <person name="Charron P."/>
            <person name="St-Onge C."/>
            <person name="Giorgi J."/>
            <person name="Grigoriev I.V."/>
            <person name="Roux C."/>
            <person name="Martin F.M."/>
            <person name="Corradi N."/>
        </authorList>
    </citation>
    <scope>NUCLEOTIDE SEQUENCE [LARGE SCALE GENOMIC DNA]</scope>
    <source>
        <strain evidence="2 3">A1</strain>
    </source>
</reference>
<dbReference type="OrthoDB" id="10394501at2759"/>
<feature type="compositionally biased region" description="Basic and acidic residues" evidence="1">
    <location>
        <begin position="1"/>
        <end position="11"/>
    </location>
</feature>
<gene>
    <name evidence="2" type="ORF">RhiirA1_487465</name>
</gene>
<feature type="region of interest" description="Disordered" evidence="1">
    <location>
        <begin position="95"/>
        <end position="136"/>
    </location>
</feature>
<feature type="compositionally biased region" description="Polar residues" evidence="1">
    <location>
        <begin position="101"/>
        <end position="113"/>
    </location>
</feature>
<evidence type="ECO:0000313" key="3">
    <source>
        <dbReference type="Proteomes" id="UP000232688"/>
    </source>
</evidence>
<comment type="caution">
    <text evidence="2">The sequence shown here is derived from an EMBL/GenBank/DDBJ whole genome shotgun (WGS) entry which is preliminary data.</text>
</comment>
<organism evidence="2 3">
    <name type="scientific">Rhizophagus irregularis</name>
    <dbReference type="NCBI Taxonomy" id="588596"/>
    <lineage>
        <taxon>Eukaryota</taxon>
        <taxon>Fungi</taxon>
        <taxon>Fungi incertae sedis</taxon>
        <taxon>Mucoromycota</taxon>
        <taxon>Glomeromycotina</taxon>
        <taxon>Glomeromycetes</taxon>
        <taxon>Glomerales</taxon>
        <taxon>Glomeraceae</taxon>
        <taxon>Rhizophagus</taxon>
    </lineage>
</organism>
<dbReference type="VEuPathDB" id="FungiDB:RhiirFUN_008160"/>
<sequence>DRGQGKEKEPIETCTPSQEDEVEADHTETKSFESTPNVITILDDEATTIHDDAPDDFNASEDTPDGFNTSVLPERSQFLPFKLDCSAIIDKSNKIHRGNNKMESASKSQSNKVTNKRRIISTNLPERKHQKCQDSH</sequence>
<proteinExistence type="predicted"/>
<name>A0A2I1FS95_9GLOM</name>
<reference evidence="2 3" key="2">
    <citation type="submission" date="2017-10" db="EMBL/GenBank/DDBJ databases">
        <title>Genome analyses suggest a sexual origin of heterokaryosis in a supposedly ancient asexual fungus.</title>
        <authorList>
            <person name="Corradi N."/>
            <person name="Sedzielewska K."/>
            <person name="Noel J."/>
            <person name="Charron P."/>
            <person name="Farinelli L."/>
            <person name="Marton T."/>
            <person name="Kruger M."/>
            <person name="Pelin A."/>
            <person name="Brachmann A."/>
            <person name="Corradi N."/>
        </authorList>
    </citation>
    <scope>NUCLEOTIDE SEQUENCE [LARGE SCALE GENOMIC DNA]</scope>
    <source>
        <strain evidence="2 3">A1</strain>
    </source>
</reference>
<feature type="region of interest" description="Disordered" evidence="1">
    <location>
        <begin position="1"/>
        <end position="69"/>
    </location>
</feature>
<dbReference type="Proteomes" id="UP000232688">
    <property type="component" value="Unassembled WGS sequence"/>
</dbReference>
<dbReference type="VEuPathDB" id="FungiDB:RhiirA1_487465"/>
<dbReference type="EMBL" id="LLXH01011096">
    <property type="protein sequence ID" value="PKC50081.1"/>
    <property type="molecule type" value="Genomic_DNA"/>
</dbReference>